<sequence length="226" mass="25738">MLPVCNSHSMLMPANPCMTGVQHVMVPMMPVQPVPIICPPSNVNMCLSTTIPNEYNSQAYGRFRHVERDRPSYRHAPFDWYRPPKHRYDVVHEDAAVVTLDGPMPIGDFYRYHIYGEGTDDYDYDDSSSYGTEEYDDDLDDSSYDPRGPTHRRQTRSDSYINDDDETISNLPLNQQSIRPSNYSTLDPSRRNIIPSSSSYQRNRSTTGANDNDFDDAGSVNSTYGN</sequence>
<evidence type="ECO:0000313" key="3">
    <source>
        <dbReference type="EMBL" id="CAF3979445.1"/>
    </source>
</evidence>
<protein>
    <submittedName>
        <fullName evidence="2">Uncharacterized protein</fullName>
    </submittedName>
</protein>
<name>A0A814Q1A4_9BILA</name>
<dbReference type="Proteomes" id="UP000663868">
    <property type="component" value="Unassembled WGS sequence"/>
</dbReference>
<dbReference type="Proteomes" id="UP000663860">
    <property type="component" value="Unassembled WGS sequence"/>
</dbReference>
<evidence type="ECO:0000313" key="2">
    <source>
        <dbReference type="EMBL" id="CAF1113068.1"/>
    </source>
</evidence>
<proteinExistence type="predicted"/>
<evidence type="ECO:0000313" key="4">
    <source>
        <dbReference type="Proteomes" id="UP000663860"/>
    </source>
</evidence>
<feature type="compositionally biased region" description="Polar residues" evidence="1">
    <location>
        <begin position="168"/>
        <end position="187"/>
    </location>
</feature>
<feature type="region of interest" description="Disordered" evidence="1">
    <location>
        <begin position="123"/>
        <end position="226"/>
    </location>
</feature>
<comment type="caution">
    <text evidence="2">The sequence shown here is derived from an EMBL/GenBank/DDBJ whole genome shotgun (WGS) entry which is preliminary data.</text>
</comment>
<dbReference type="EMBL" id="CAJNOE010000277">
    <property type="protein sequence ID" value="CAF1113068.1"/>
    <property type="molecule type" value="Genomic_DNA"/>
</dbReference>
<dbReference type="AlphaFoldDB" id="A0A814Q1A4"/>
<dbReference type="EMBL" id="CAJOBB010002559">
    <property type="protein sequence ID" value="CAF3979445.1"/>
    <property type="molecule type" value="Genomic_DNA"/>
</dbReference>
<evidence type="ECO:0000256" key="1">
    <source>
        <dbReference type="SAM" id="MobiDB-lite"/>
    </source>
</evidence>
<feature type="compositionally biased region" description="Acidic residues" evidence="1">
    <location>
        <begin position="133"/>
        <end position="143"/>
    </location>
</feature>
<accession>A0A814Q1A4</accession>
<gene>
    <name evidence="2" type="ORF">IZO911_LOCUS23704</name>
    <name evidence="3" type="ORF">KXQ929_LOCUS27252</name>
</gene>
<reference evidence="2" key="1">
    <citation type="submission" date="2021-02" db="EMBL/GenBank/DDBJ databases">
        <authorList>
            <person name="Nowell W R."/>
        </authorList>
    </citation>
    <scope>NUCLEOTIDE SEQUENCE</scope>
</reference>
<organism evidence="2 4">
    <name type="scientific">Adineta steineri</name>
    <dbReference type="NCBI Taxonomy" id="433720"/>
    <lineage>
        <taxon>Eukaryota</taxon>
        <taxon>Metazoa</taxon>
        <taxon>Spiralia</taxon>
        <taxon>Gnathifera</taxon>
        <taxon>Rotifera</taxon>
        <taxon>Eurotatoria</taxon>
        <taxon>Bdelloidea</taxon>
        <taxon>Adinetida</taxon>
        <taxon>Adinetidae</taxon>
        <taxon>Adineta</taxon>
    </lineage>
</organism>
<feature type="compositionally biased region" description="Polar residues" evidence="1">
    <location>
        <begin position="200"/>
        <end position="210"/>
    </location>
</feature>